<evidence type="ECO:0008006" key="4">
    <source>
        <dbReference type="Google" id="ProtNLM"/>
    </source>
</evidence>
<dbReference type="Pfam" id="PF11325">
    <property type="entry name" value="DUF3127"/>
    <property type="match status" value="1"/>
</dbReference>
<dbReference type="RefSeq" id="WP_091914219.1">
    <property type="nucleotide sequence ID" value="NZ_FOIQ01000001.1"/>
</dbReference>
<evidence type="ECO:0000313" key="3">
    <source>
        <dbReference type="Proteomes" id="UP000199373"/>
    </source>
</evidence>
<sequence>MELTGRIIAVMPAQSGVSARTGNSWMSQDYVIEVPGQYPKKCLFRIFGEDRIKQFNIQQGEDLTVQFDIDAHEFNGRWFNDIRAYNVIRGQVQQPVAGAPQAAPFPPTGATAPFPPAQEPAGEGSADDLPF</sequence>
<evidence type="ECO:0000256" key="1">
    <source>
        <dbReference type="SAM" id="MobiDB-lite"/>
    </source>
</evidence>
<name>A0A1I0M332_9BACT</name>
<protein>
    <recommendedName>
        <fullName evidence="4">DUF3127 domain-containing protein</fullName>
    </recommendedName>
</protein>
<organism evidence="2 3">
    <name type="scientific">Prevotella aff. ruminicola Tc2-24</name>
    <dbReference type="NCBI Taxonomy" id="81582"/>
    <lineage>
        <taxon>Bacteria</taxon>
        <taxon>Pseudomonadati</taxon>
        <taxon>Bacteroidota</taxon>
        <taxon>Bacteroidia</taxon>
        <taxon>Bacteroidales</taxon>
        <taxon>Prevotellaceae</taxon>
        <taxon>Prevotella</taxon>
    </lineage>
</organism>
<dbReference type="EMBL" id="FOIQ01000001">
    <property type="protein sequence ID" value="SEV82699.1"/>
    <property type="molecule type" value="Genomic_DNA"/>
</dbReference>
<keyword evidence="3" id="KW-1185">Reference proteome</keyword>
<dbReference type="Proteomes" id="UP000199373">
    <property type="component" value="Unassembled WGS sequence"/>
</dbReference>
<reference evidence="2 3" key="1">
    <citation type="submission" date="2016-10" db="EMBL/GenBank/DDBJ databases">
        <authorList>
            <person name="de Groot N.N."/>
        </authorList>
    </citation>
    <scope>NUCLEOTIDE SEQUENCE [LARGE SCALE GENOMIC DNA]</scope>
    <source>
        <strain evidence="2 3">TC2-24</strain>
    </source>
</reference>
<proteinExistence type="predicted"/>
<accession>A0A1I0M332</accession>
<evidence type="ECO:0000313" key="2">
    <source>
        <dbReference type="EMBL" id="SEV82699.1"/>
    </source>
</evidence>
<dbReference type="InterPro" id="IPR021474">
    <property type="entry name" value="DUF3127"/>
</dbReference>
<dbReference type="AlphaFoldDB" id="A0A1I0M332"/>
<feature type="compositionally biased region" description="Pro residues" evidence="1">
    <location>
        <begin position="103"/>
        <end position="118"/>
    </location>
</feature>
<gene>
    <name evidence="2" type="ORF">SAMN04487850_0267</name>
</gene>
<feature type="region of interest" description="Disordered" evidence="1">
    <location>
        <begin position="96"/>
        <end position="131"/>
    </location>
</feature>